<dbReference type="OrthoDB" id="569821at2"/>
<evidence type="ECO:0000313" key="2">
    <source>
        <dbReference type="Proteomes" id="UP000008206"/>
    </source>
</evidence>
<dbReference type="Proteomes" id="UP000008206">
    <property type="component" value="Chromosome"/>
</dbReference>
<sequence length="326" mass="36030">MIVTSIVRAARVESAQPPYNTLHLKIFYPSQNVERKIGSFDDDVPVDTQLAPFPVVIFLNGFKCGMEMYQWLAVKLVELGLVVVTFSWIEEYFPHKIGQTPGINLKAWQPDTYGKVPSSSLLPTILTELENLNKQGFLAGLLNLEKIILGGHSAGGRLAIENANPGFFPQIVAAFSYGTQTIGPVVLGFEPNTILPLPDQLPLLLMGGSKDISLSYLAATSGVMGDPITPVRRTFEEGLTGGRNDSYFLIFEGANHFCICDPLDGSLKKSFFDLNTTPQDEEFRLLMVELISLFIKANVYSLPEAFQALDHWLATPNPLITCFERK</sequence>
<gene>
    <name evidence="1" type="ordered locus">Cyan7822_1932</name>
</gene>
<reference evidence="2" key="1">
    <citation type="journal article" date="2011" name="MBio">
        <title>Novel metabolic attributes of the genus Cyanothece, comprising a group of unicellular nitrogen-fixing Cyanobacteria.</title>
        <authorList>
            <person name="Bandyopadhyay A."/>
            <person name="Elvitigala T."/>
            <person name="Welsh E."/>
            <person name="Stockel J."/>
            <person name="Liberton M."/>
            <person name="Min H."/>
            <person name="Sherman L.A."/>
            <person name="Pakrasi H.B."/>
        </authorList>
    </citation>
    <scope>NUCLEOTIDE SEQUENCE [LARGE SCALE GENOMIC DNA]</scope>
    <source>
        <strain evidence="2">PCC 7822</strain>
    </source>
</reference>
<organism evidence="1 2">
    <name type="scientific">Gloeothece verrucosa (strain PCC 7822)</name>
    <name type="common">Cyanothece sp. (strain PCC 7822)</name>
    <dbReference type="NCBI Taxonomy" id="497965"/>
    <lineage>
        <taxon>Bacteria</taxon>
        <taxon>Bacillati</taxon>
        <taxon>Cyanobacteriota</taxon>
        <taxon>Cyanophyceae</taxon>
        <taxon>Oscillatoriophycideae</taxon>
        <taxon>Chroococcales</taxon>
        <taxon>Aphanothecaceae</taxon>
        <taxon>Gloeothece</taxon>
        <taxon>Gloeothece verrucosa</taxon>
    </lineage>
</organism>
<dbReference type="KEGG" id="cyj:Cyan7822_1932"/>
<dbReference type="RefSeq" id="WP_013322022.1">
    <property type="nucleotide sequence ID" value="NC_014501.1"/>
</dbReference>
<keyword evidence="2" id="KW-1185">Reference proteome</keyword>
<evidence type="ECO:0000313" key="1">
    <source>
        <dbReference type="EMBL" id="ADN13916.1"/>
    </source>
</evidence>
<dbReference type="STRING" id="497965.Cyan7822_1932"/>
<dbReference type="HOGENOM" id="CLU_867750_0_0_3"/>
<dbReference type="EMBL" id="CP002198">
    <property type="protein sequence ID" value="ADN13916.1"/>
    <property type="molecule type" value="Genomic_DNA"/>
</dbReference>
<proteinExistence type="predicted"/>
<accession>E0UAR4</accession>
<dbReference type="eggNOG" id="COG4188">
    <property type="taxonomic scope" value="Bacteria"/>
</dbReference>
<evidence type="ECO:0008006" key="3">
    <source>
        <dbReference type="Google" id="ProtNLM"/>
    </source>
</evidence>
<name>E0UAR4_GLOV7</name>
<dbReference type="InterPro" id="IPR029058">
    <property type="entry name" value="AB_hydrolase_fold"/>
</dbReference>
<dbReference type="SUPFAM" id="SSF53474">
    <property type="entry name" value="alpha/beta-Hydrolases"/>
    <property type="match status" value="1"/>
</dbReference>
<dbReference type="Gene3D" id="3.40.50.1820">
    <property type="entry name" value="alpha/beta hydrolase"/>
    <property type="match status" value="1"/>
</dbReference>
<dbReference type="AlphaFoldDB" id="E0UAR4"/>
<protein>
    <recommendedName>
        <fullName evidence="3">Dienelactone hydrolase</fullName>
    </recommendedName>
</protein>